<sequence length="449" mass="50306">MSIVTRTRADGKKVHQVRPPDGKGGRLPAQSFYRRRAAEEFLELAADAVKLGPAAVDRLYRRTPTLAEYVRDTWLTQHAIHRAPKTYEEYETLLRLHIVPWLGDLRLDEFTVGRIKRWQSERLADGHKPGPLKRAQILIGQILQHAMENEIVIANPVRAVPYPDVADPPEVRPLAPEIIERVRDELDPFDRFIVALLAYSGVRPAEACALRWEHVRETTILVETQADREGGAGKVKSRASRRPVRLLAALRTDLDEQRQAIGDPSPLELLIPRGDGKTWTATDWNNWRRRRWRTGWLAAAARVARETGAEPDAPLEPQRPPGPGRQRRWLPPGPRTDDGRDAATRAGIDPQRVPRPYDLRHSFASLLLAEGRTLHAVAAQLGHGVQMTANKYGHVIAEYEDRPAIVADDEITAARARAVARAATRSPQAPDNPTKETNDGHHKSPVPDG</sequence>
<feature type="compositionally biased region" description="Basic and acidic residues" evidence="6">
    <location>
        <begin position="7"/>
        <end position="24"/>
    </location>
</feature>
<comment type="caution">
    <text evidence="9">The sequence shown here is derived from an EMBL/GenBank/DDBJ whole genome shotgun (WGS) entry which is preliminary data.</text>
</comment>
<evidence type="ECO:0000256" key="2">
    <source>
        <dbReference type="ARBA" id="ARBA00022908"/>
    </source>
</evidence>
<evidence type="ECO:0000259" key="8">
    <source>
        <dbReference type="PROSITE" id="PS51900"/>
    </source>
</evidence>
<dbReference type="InterPro" id="IPR010998">
    <property type="entry name" value="Integrase_recombinase_N"/>
</dbReference>
<evidence type="ECO:0000256" key="4">
    <source>
        <dbReference type="ARBA" id="ARBA00023172"/>
    </source>
</evidence>
<keyword evidence="3 5" id="KW-0238">DNA-binding</keyword>
<keyword evidence="2" id="KW-0229">DNA integration</keyword>
<dbReference type="InterPro" id="IPR050090">
    <property type="entry name" value="Tyrosine_recombinase_XerCD"/>
</dbReference>
<evidence type="ECO:0000313" key="10">
    <source>
        <dbReference type="Proteomes" id="UP001277761"/>
    </source>
</evidence>
<dbReference type="InterPro" id="IPR004107">
    <property type="entry name" value="Integrase_SAM-like_N"/>
</dbReference>
<evidence type="ECO:0000256" key="1">
    <source>
        <dbReference type="ARBA" id="ARBA00008857"/>
    </source>
</evidence>
<evidence type="ECO:0000256" key="5">
    <source>
        <dbReference type="PROSITE-ProRule" id="PRU01248"/>
    </source>
</evidence>
<evidence type="ECO:0000313" key="9">
    <source>
        <dbReference type="EMBL" id="MDX8151880.1"/>
    </source>
</evidence>
<comment type="similarity">
    <text evidence="1">Belongs to the 'phage' integrase family.</text>
</comment>
<evidence type="ECO:0000256" key="3">
    <source>
        <dbReference type="ARBA" id="ARBA00023125"/>
    </source>
</evidence>
<dbReference type="Gene3D" id="1.10.443.10">
    <property type="entry name" value="Intergrase catalytic core"/>
    <property type="match status" value="1"/>
</dbReference>
<dbReference type="SUPFAM" id="SSF56349">
    <property type="entry name" value="DNA breaking-rejoining enzymes"/>
    <property type="match status" value="1"/>
</dbReference>
<dbReference type="Proteomes" id="UP001277761">
    <property type="component" value="Unassembled WGS sequence"/>
</dbReference>
<dbReference type="PANTHER" id="PTHR30349:SF64">
    <property type="entry name" value="PROPHAGE INTEGRASE INTD-RELATED"/>
    <property type="match status" value="1"/>
</dbReference>
<feature type="domain" description="Tyr recombinase" evidence="7">
    <location>
        <begin position="169"/>
        <end position="408"/>
    </location>
</feature>
<evidence type="ECO:0000259" key="7">
    <source>
        <dbReference type="PROSITE" id="PS51898"/>
    </source>
</evidence>
<protein>
    <submittedName>
        <fullName evidence="9">Site-specific integrase</fullName>
    </submittedName>
</protein>
<dbReference type="InterPro" id="IPR044068">
    <property type="entry name" value="CB"/>
</dbReference>
<dbReference type="RefSeq" id="WP_319954035.1">
    <property type="nucleotide sequence ID" value="NZ_JAXAVX010000004.1"/>
</dbReference>
<dbReference type="PANTHER" id="PTHR30349">
    <property type="entry name" value="PHAGE INTEGRASE-RELATED"/>
    <property type="match status" value="1"/>
</dbReference>
<feature type="compositionally biased region" description="Basic and acidic residues" evidence="6">
    <location>
        <begin position="433"/>
        <end position="442"/>
    </location>
</feature>
<dbReference type="InterPro" id="IPR011010">
    <property type="entry name" value="DNA_brk_join_enz"/>
</dbReference>
<feature type="domain" description="Core-binding (CB)" evidence="8">
    <location>
        <begin position="65"/>
        <end position="147"/>
    </location>
</feature>
<proteinExistence type="inferred from homology"/>
<gene>
    <name evidence="9" type="ORF">SK069_09770</name>
</gene>
<evidence type="ECO:0000256" key="6">
    <source>
        <dbReference type="SAM" id="MobiDB-lite"/>
    </source>
</evidence>
<dbReference type="InterPro" id="IPR002104">
    <property type="entry name" value="Integrase_catalytic"/>
</dbReference>
<dbReference type="PROSITE" id="PS51900">
    <property type="entry name" value="CB"/>
    <property type="match status" value="1"/>
</dbReference>
<dbReference type="InterPro" id="IPR013762">
    <property type="entry name" value="Integrase-like_cat_sf"/>
</dbReference>
<feature type="region of interest" description="Disordered" evidence="6">
    <location>
        <begin position="417"/>
        <end position="449"/>
    </location>
</feature>
<accession>A0ABU4VM56</accession>
<dbReference type="PROSITE" id="PS51898">
    <property type="entry name" value="TYR_RECOMBINASE"/>
    <property type="match status" value="1"/>
</dbReference>
<feature type="region of interest" description="Disordered" evidence="6">
    <location>
        <begin position="1"/>
        <end position="28"/>
    </location>
</feature>
<organism evidence="9 10">
    <name type="scientific">Patulibacter brassicae</name>
    <dbReference type="NCBI Taxonomy" id="1705717"/>
    <lineage>
        <taxon>Bacteria</taxon>
        <taxon>Bacillati</taxon>
        <taxon>Actinomycetota</taxon>
        <taxon>Thermoleophilia</taxon>
        <taxon>Solirubrobacterales</taxon>
        <taxon>Patulibacteraceae</taxon>
        <taxon>Patulibacter</taxon>
    </lineage>
</organism>
<dbReference type="EMBL" id="JAXAVX010000004">
    <property type="protein sequence ID" value="MDX8151880.1"/>
    <property type="molecule type" value="Genomic_DNA"/>
</dbReference>
<keyword evidence="4" id="KW-0233">DNA recombination</keyword>
<reference evidence="9 10" key="1">
    <citation type="submission" date="2023-11" db="EMBL/GenBank/DDBJ databases">
        <authorList>
            <person name="Xu M."/>
            <person name="Jiang T."/>
        </authorList>
    </citation>
    <scope>NUCLEOTIDE SEQUENCE [LARGE SCALE GENOMIC DNA]</scope>
    <source>
        <strain evidence="9 10">SD</strain>
    </source>
</reference>
<dbReference type="Gene3D" id="1.10.150.130">
    <property type="match status" value="1"/>
</dbReference>
<dbReference type="Pfam" id="PF14659">
    <property type="entry name" value="Phage_int_SAM_3"/>
    <property type="match status" value="1"/>
</dbReference>
<keyword evidence="10" id="KW-1185">Reference proteome</keyword>
<name>A0ABU4VM56_9ACTN</name>
<feature type="region of interest" description="Disordered" evidence="6">
    <location>
        <begin position="303"/>
        <end position="355"/>
    </location>
</feature>